<feature type="transmembrane region" description="Helical" evidence="1">
    <location>
        <begin position="18"/>
        <end position="38"/>
    </location>
</feature>
<protein>
    <recommendedName>
        <fullName evidence="4">Type 4 fimbrial biogenesis protein PilX N-terminal domain-containing protein</fullName>
    </recommendedName>
</protein>
<evidence type="ECO:0000256" key="1">
    <source>
        <dbReference type="SAM" id="Phobius"/>
    </source>
</evidence>
<evidence type="ECO:0000313" key="2">
    <source>
        <dbReference type="EMBL" id="OGZ35688.1"/>
    </source>
</evidence>
<name>A0A1G2FDJ3_9BACT</name>
<comment type="caution">
    <text evidence="2">The sequence shown here is derived from an EMBL/GenBank/DDBJ whole genome shotgun (WGS) entry which is preliminary data.</text>
</comment>
<gene>
    <name evidence="2" type="ORF">A2815_02960</name>
</gene>
<proteinExistence type="predicted"/>
<evidence type="ECO:0008006" key="4">
    <source>
        <dbReference type="Google" id="ProtNLM"/>
    </source>
</evidence>
<evidence type="ECO:0000313" key="3">
    <source>
        <dbReference type="Proteomes" id="UP000176974"/>
    </source>
</evidence>
<keyword evidence="1" id="KW-0472">Membrane</keyword>
<dbReference type="AlphaFoldDB" id="A0A1G2FDJ3"/>
<keyword evidence="1" id="KW-0812">Transmembrane</keyword>
<reference evidence="2 3" key="1">
    <citation type="journal article" date="2016" name="Nat. Commun.">
        <title>Thousands of microbial genomes shed light on interconnected biogeochemical processes in an aquifer system.</title>
        <authorList>
            <person name="Anantharaman K."/>
            <person name="Brown C.T."/>
            <person name="Hug L.A."/>
            <person name="Sharon I."/>
            <person name="Castelle C.J."/>
            <person name="Probst A.J."/>
            <person name="Thomas B.C."/>
            <person name="Singh A."/>
            <person name="Wilkins M.J."/>
            <person name="Karaoz U."/>
            <person name="Brodie E.L."/>
            <person name="Williams K.H."/>
            <person name="Hubbard S.S."/>
            <person name="Banfield J.F."/>
        </authorList>
    </citation>
    <scope>NUCLEOTIDE SEQUENCE [LARGE SCALE GENOMIC DNA]</scope>
</reference>
<dbReference type="Proteomes" id="UP000176974">
    <property type="component" value="Unassembled WGS sequence"/>
</dbReference>
<organism evidence="2 3">
    <name type="scientific">Candidatus Portnoybacteria bacterium RIFCSPHIGHO2_01_FULL_40_12b</name>
    <dbReference type="NCBI Taxonomy" id="1801994"/>
    <lineage>
        <taxon>Bacteria</taxon>
        <taxon>Candidatus Portnoyibacteriota</taxon>
    </lineage>
</organism>
<keyword evidence="1" id="KW-1133">Transmembrane helix</keyword>
<accession>A0A1G2FDJ3</accession>
<sequence>MTVYQKNKEFVNWQNGQILLIVILVIITASTIGLSLALRSITSLRSASEEAESQKALAAAEAGVERAMQGSILPTGTQIINIPTNKSKSETKIAGVTEIDESNFLLNGGNAVPKNEGIDVWFVRHDSATGEPDYSTVISMTPPKNFLHLYWGSLAETCGTSTAPAAIQAIVVTRDTTVPNAIKTYRYAYDRCSGLGSRQEENNLVLADSGSYPKDYDKDGQTDITFVNRTPQGGSKDLANGVENIVFMRVIPLYKDTVIGLSSCNHGGGNCTVLPSQGYVVSSTGTSGLVSRKISVFKGYPQTHLPYISYGLFVAED</sequence>
<dbReference type="EMBL" id="MHMY01000008">
    <property type="protein sequence ID" value="OGZ35688.1"/>
    <property type="molecule type" value="Genomic_DNA"/>
</dbReference>